<feature type="domain" description="TonB-dependent receptor-like beta-barrel" evidence="6">
    <location>
        <begin position="495"/>
        <end position="1005"/>
    </location>
</feature>
<dbReference type="NCBIfam" id="TIGR01782">
    <property type="entry name" value="TonB-Xanth-Caul"/>
    <property type="match status" value="1"/>
</dbReference>
<dbReference type="InterPro" id="IPR000531">
    <property type="entry name" value="Beta-barrel_TonB"/>
</dbReference>
<dbReference type="GO" id="GO:0009279">
    <property type="term" value="C:cell outer membrane"/>
    <property type="evidence" value="ECO:0007669"/>
    <property type="project" value="UniProtKB-SubCell"/>
</dbReference>
<accession>A0A4S1WMB7</accession>
<feature type="signal peptide" evidence="5">
    <location>
        <begin position="1"/>
        <end position="35"/>
    </location>
</feature>
<dbReference type="PANTHER" id="PTHR40980:SF3">
    <property type="entry name" value="TONB-DEPENDENT RECEPTOR-LIKE BETA-BARREL DOMAIN-CONTAINING PROTEIN"/>
    <property type="match status" value="1"/>
</dbReference>
<protein>
    <submittedName>
        <fullName evidence="8">TonB-dependent receptor</fullName>
    </submittedName>
</protein>
<evidence type="ECO:0000256" key="5">
    <source>
        <dbReference type="SAM" id="SignalP"/>
    </source>
</evidence>
<comment type="similarity">
    <text evidence="4">Belongs to the TonB-dependent receptor family.</text>
</comment>
<dbReference type="InterPro" id="IPR010104">
    <property type="entry name" value="TonB_rcpt_bac"/>
</dbReference>
<gene>
    <name evidence="8" type="ORF">E5A74_06390</name>
</gene>
<keyword evidence="8" id="KW-0675">Receptor</keyword>
<feature type="domain" description="TonB-dependent receptor plug" evidence="7">
    <location>
        <begin position="79"/>
        <end position="185"/>
    </location>
</feature>
<dbReference type="InterPro" id="IPR036942">
    <property type="entry name" value="Beta-barrel_TonB_sf"/>
</dbReference>
<reference evidence="8 9" key="1">
    <citation type="submission" date="2019-04" db="EMBL/GenBank/DDBJ databases">
        <title>Sphingomonas psychrotolerans sp. nov., isolated from soil in the Tianshan Mountains, Xinjiang, China.</title>
        <authorList>
            <person name="Luo Y."/>
            <person name="Sheng H."/>
        </authorList>
    </citation>
    <scope>NUCLEOTIDE SEQUENCE [LARGE SCALE GENOMIC DNA]</scope>
    <source>
        <strain evidence="8 9">KIS18-15</strain>
    </source>
</reference>
<name>A0A4S1WMB7_9SPHN</name>
<keyword evidence="4" id="KW-0798">TonB box</keyword>
<dbReference type="PANTHER" id="PTHR40980">
    <property type="entry name" value="PLUG DOMAIN-CONTAINING PROTEIN"/>
    <property type="match status" value="1"/>
</dbReference>
<dbReference type="InterPro" id="IPR037066">
    <property type="entry name" value="Plug_dom_sf"/>
</dbReference>
<dbReference type="SUPFAM" id="SSF56935">
    <property type="entry name" value="Porins"/>
    <property type="match status" value="1"/>
</dbReference>
<evidence type="ECO:0000256" key="2">
    <source>
        <dbReference type="ARBA" id="ARBA00023136"/>
    </source>
</evidence>
<sequence>MGRGRMIATAGAPTRLLVSCSAFGLMIAAQTNAQAQTTATAQTQTLEPGTPATTADDHANDLIVVTGTRASLQGAIERKKNSGTTVDSIVAEDIASFPDKNVGEALSRVTGVQLSRDFGEGVAVSIRGVEPDLNRVEINGVTTLGQGGTGQRGADFRELASELVKSIDVYKGVTADLTEGGIGGTVSIQTRRPLDLRKPFAAFTASAQYHDTSDTLRPRGNLTIGTNKLLGGKLGVIVNLTYDNSVTRNDYLRNTAWARIGDLNGDNKKITSRPAFDAITTLAGCAAVPVSAPIGESRADCQQQFYEFVPAIPRYGLWIRDDERISGVATVQYQLTDRLDIYAEYQRNRRNNHLTDYNYQFTTSSLDRIDRSNNCASCTFDDDGNLIGFFTAPTATTNQAGAAGIFRTEKRDFSYVLDSDYRTLGFNWVGERFQLRGFGVKSKGTTTSYNKSLLALATIPRIRIDLDPGTGAPSFTFPTGVNPADPATYQGPLTPQNGTGACPTSRIVNCSTPLLGAFQWRPEQVDVTEDQYKLDADWETGLPFLKSIEFGGQYRTSTSIRFAQGANFFNSDGTFVPTPYVTSTVALGAANSQLPFPSSATNPAQGTVQTFTAAKWAQLLSTSTELTPNIFFNTGDRAGLPDNWLSPNFTRLGDYFDTQYLNQDRVRMANGVAQTPAHDIREDIYAGYLKGNFRTSLLGMPFSGNLGVRWVQTRDTSTGSNVRRERRPSAADPTITETVTVSIDTISLRNRYTDVLPSFNAALELVPDKLMLRVGAAKVMARPKPTLLAPNINCLFDLTSGGLSDSLNDTCTAGNPALKPYRANQYDLNVGWYPNRDTLVSAAFFYKDIKSFIVENSRTFNVDLFGDGELFDLVQPINAAGAKIRGVELSAQTAFTFLPAPFDGLGSQVNYTYSSASNTGLTNALTLEALPYPGLSNHNYSLIGYYDKGALNARVAYTWRSEYLVAVADASGNPLFRKASGYLDAKITLRFLNDRLQFFVEGKNLTGTTETAYAGGIRSTDISYPGKRFFWGISARY</sequence>
<feature type="chain" id="PRO_5020213379" evidence="5">
    <location>
        <begin position="36"/>
        <end position="1037"/>
    </location>
</feature>
<evidence type="ECO:0000259" key="7">
    <source>
        <dbReference type="Pfam" id="PF07715"/>
    </source>
</evidence>
<organism evidence="8 9">
    <name type="scientific">Sphingomonas naasensis</name>
    <dbReference type="NCBI Taxonomy" id="1344951"/>
    <lineage>
        <taxon>Bacteria</taxon>
        <taxon>Pseudomonadati</taxon>
        <taxon>Pseudomonadota</taxon>
        <taxon>Alphaproteobacteria</taxon>
        <taxon>Sphingomonadales</taxon>
        <taxon>Sphingomonadaceae</taxon>
        <taxon>Sphingomonas</taxon>
    </lineage>
</organism>
<proteinExistence type="inferred from homology"/>
<dbReference type="InterPro" id="IPR012910">
    <property type="entry name" value="Plug_dom"/>
</dbReference>
<evidence type="ECO:0000256" key="1">
    <source>
        <dbReference type="ARBA" id="ARBA00004442"/>
    </source>
</evidence>
<evidence type="ECO:0000313" key="9">
    <source>
        <dbReference type="Proteomes" id="UP000309848"/>
    </source>
</evidence>
<keyword evidence="5" id="KW-0732">Signal</keyword>
<dbReference type="Gene3D" id="2.40.170.20">
    <property type="entry name" value="TonB-dependent receptor, beta-barrel domain"/>
    <property type="match status" value="1"/>
</dbReference>
<evidence type="ECO:0000256" key="4">
    <source>
        <dbReference type="RuleBase" id="RU003357"/>
    </source>
</evidence>
<comment type="caution">
    <text evidence="8">The sequence shown here is derived from an EMBL/GenBank/DDBJ whole genome shotgun (WGS) entry which is preliminary data.</text>
</comment>
<keyword evidence="3" id="KW-0998">Cell outer membrane</keyword>
<comment type="subcellular location">
    <subcellularLocation>
        <location evidence="1 4">Cell outer membrane</location>
    </subcellularLocation>
</comment>
<dbReference type="EMBL" id="SRXU01000002">
    <property type="protein sequence ID" value="TGX44419.1"/>
    <property type="molecule type" value="Genomic_DNA"/>
</dbReference>
<dbReference type="Pfam" id="PF00593">
    <property type="entry name" value="TonB_dep_Rec_b-barrel"/>
    <property type="match status" value="1"/>
</dbReference>
<dbReference type="Gene3D" id="2.170.130.10">
    <property type="entry name" value="TonB-dependent receptor, plug domain"/>
    <property type="match status" value="1"/>
</dbReference>
<evidence type="ECO:0000259" key="6">
    <source>
        <dbReference type="Pfam" id="PF00593"/>
    </source>
</evidence>
<dbReference type="OrthoDB" id="5476657at2"/>
<evidence type="ECO:0000256" key="3">
    <source>
        <dbReference type="ARBA" id="ARBA00023237"/>
    </source>
</evidence>
<evidence type="ECO:0000313" key="8">
    <source>
        <dbReference type="EMBL" id="TGX44419.1"/>
    </source>
</evidence>
<keyword evidence="2 4" id="KW-0472">Membrane</keyword>
<dbReference type="Proteomes" id="UP000309848">
    <property type="component" value="Unassembled WGS sequence"/>
</dbReference>
<keyword evidence="9" id="KW-1185">Reference proteome</keyword>
<dbReference type="AlphaFoldDB" id="A0A4S1WMB7"/>
<dbReference type="Pfam" id="PF07715">
    <property type="entry name" value="Plug"/>
    <property type="match status" value="1"/>
</dbReference>